<dbReference type="OrthoDB" id="40134at2759"/>
<reference evidence="11" key="1">
    <citation type="submission" date="2022-07" db="EMBL/GenBank/DDBJ databases">
        <title>Phylogenomic reconstructions and comparative analyses of Kickxellomycotina fungi.</title>
        <authorList>
            <person name="Reynolds N.K."/>
            <person name="Stajich J.E."/>
            <person name="Barry K."/>
            <person name="Grigoriev I.V."/>
            <person name="Crous P."/>
            <person name="Smith M.E."/>
        </authorList>
    </citation>
    <scope>NUCLEOTIDE SEQUENCE</scope>
    <source>
        <strain evidence="11">RSA 861</strain>
    </source>
</reference>
<dbReference type="GO" id="GO:0015179">
    <property type="term" value="F:L-amino acid transmembrane transporter activity"/>
    <property type="evidence" value="ECO:0007669"/>
    <property type="project" value="TreeGrafter"/>
</dbReference>
<protein>
    <recommendedName>
        <fullName evidence="10">Amino acid transporter transmembrane domain-containing protein</fullName>
    </recommendedName>
</protein>
<evidence type="ECO:0000256" key="1">
    <source>
        <dbReference type="ARBA" id="ARBA00004141"/>
    </source>
</evidence>
<keyword evidence="7 9" id="KW-0472">Membrane</keyword>
<evidence type="ECO:0000256" key="2">
    <source>
        <dbReference type="ARBA" id="ARBA00008066"/>
    </source>
</evidence>
<feature type="domain" description="Amino acid transporter transmembrane" evidence="10">
    <location>
        <begin position="54"/>
        <end position="443"/>
    </location>
</feature>
<keyword evidence="4 9" id="KW-0812">Transmembrane</keyword>
<feature type="transmembrane region" description="Helical" evidence="9">
    <location>
        <begin position="198"/>
        <end position="221"/>
    </location>
</feature>
<feature type="transmembrane region" description="Helical" evidence="9">
    <location>
        <begin position="422"/>
        <end position="443"/>
    </location>
</feature>
<evidence type="ECO:0000256" key="3">
    <source>
        <dbReference type="ARBA" id="ARBA00022448"/>
    </source>
</evidence>
<keyword evidence="6 9" id="KW-1133">Transmembrane helix</keyword>
<dbReference type="InterPro" id="IPR013057">
    <property type="entry name" value="AA_transpt_TM"/>
</dbReference>
<dbReference type="Proteomes" id="UP001150569">
    <property type="component" value="Unassembled WGS sequence"/>
</dbReference>
<organism evidence="11 12">
    <name type="scientific">Tieghemiomyces parasiticus</name>
    <dbReference type="NCBI Taxonomy" id="78921"/>
    <lineage>
        <taxon>Eukaryota</taxon>
        <taxon>Fungi</taxon>
        <taxon>Fungi incertae sedis</taxon>
        <taxon>Zoopagomycota</taxon>
        <taxon>Kickxellomycotina</taxon>
        <taxon>Dimargaritomycetes</taxon>
        <taxon>Dimargaritales</taxon>
        <taxon>Dimargaritaceae</taxon>
        <taxon>Tieghemiomyces</taxon>
    </lineage>
</organism>
<accession>A0A9W7ZL52</accession>
<feature type="transmembrane region" description="Helical" evidence="9">
    <location>
        <begin position="241"/>
        <end position="262"/>
    </location>
</feature>
<feature type="transmembrane region" description="Helical" evidence="9">
    <location>
        <begin position="132"/>
        <end position="155"/>
    </location>
</feature>
<name>A0A9W7ZL52_9FUNG</name>
<feature type="non-terminal residue" evidence="11">
    <location>
        <position position="1"/>
    </location>
</feature>
<evidence type="ECO:0000256" key="8">
    <source>
        <dbReference type="SAM" id="MobiDB-lite"/>
    </source>
</evidence>
<evidence type="ECO:0000256" key="6">
    <source>
        <dbReference type="ARBA" id="ARBA00022989"/>
    </source>
</evidence>
<comment type="similarity">
    <text evidence="2">Belongs to the amino acid/polyamine transporter 2 family.</text>
</comment>
<feature type="transmembrane region" description="Helical" evidence="9">
    <location>
        <begin position="85"/>
        <end position="111"/>
    </location>
</feature>
<evidence type="ECO:0000313" key="11">
    <source>
        <dbReference type="EMBL" id="KAJ1910858.1"/>
    </source>
</evidence>
<keyword evidence="12" id="KW-1185">Reference proteome</keyword>
<feature type="transmembrane region" description="Helical" evidence="9">
    <location>
        <begin position="318"/>
        <end position="342"/>
    </location>
</feature>
<dbReference type="GO" id="GO:0005774">
    <property type="term" value="C:vacuolar membrane"/>
    <property type="evidence" value="ECO:0007669"/>
    <property type="project" value="TreeGrafter"/>
</dbReference>
<dbReference type="Pfam" id="PF01490">
    <property type="entry name" value="Aa_trans"/>
    <property type="match status" value="1"/>
</dbReference>
<evidence type="ECO:0000256" key="7">
    <source>
        <dbReference type="ARBA" id="ARBA00023136"/>
    </source>
</evidence>
<gene>
    <name evidence="11" type="ORF">IWQ60_010426</name>
</gene>
<feature type="transmembrane region" description="Helical" evidence="9">
    <location>
        <begin position="59"/>
        <end position="79"/>
    </location>
</feature>
<feature type="region of interest" description="Disordered" evidence="8">
    <location>
        <begin position="1"/>
        <end position="34"/>
    </location>
</feature>
<feature type="transmembrane region" description="Helical" evidence="9">
    <location>
        <begin position="389"/>
        <end position="410"/>
    </location>
</feature>
<feature type="transmembrane region" description="Helical" evidence="9">
    <location>
        <begin position="175"/>
        <end position="191"/>
    </location>
</feature>
<evidence type="ECO:0000256" key="4">
    <source>
        <dbReference type="ARBA" id="ARBA00022692"/>
    </source>
</evidence>
<keyword evidence="3" id="KW-0813">Transport</keyword>
<dbReference type="AlphaFoldDB" id="A0A9W7ZL52"/>
<sequence length="461" mass="50258">VPTHNSDIKVASKENSPVPPYTPVPNDTKSEQQTLENCSSDGESFKYEFENGHRTGSNWGAFVNIVCVVAGTGVLQLPYALSESGWLGVILMFISGIVGVYSGTILIRCLYYDRTKRLSSYPEVGEAAFGKIGLYVTYFFHYLYILGTVCIYIILAGENIDGLLVQVDVNLGSKVTQLIVAVVMWLPFVVMKSMREVAILALFGLLATVVVVGVAVVDGFVELAAVHAQNDITYRVLHITTLPSAIASISFAFSGTVVYPHVEASMKRPKDWPKVLTVGMISITVMYLLTAVCGYAVYGNTTVSPILSNLPNGVPKTIALILISLHVILAAPIMLTTFALEIEKSARVTEERLGRVKEFVVRFAFRSIVVAGLYGISIAIPYFSDVLNLVGALSTCMVFFIFPLVWYVKLFGFRILNWRERILGVIILILGVVGLIIGSVQAIQGLVKHINEGNTSAPAHH</sequence>
<comment type="subcellular location">
    <subcellularLocation>
        <location evidence="1">Membrane</location>
        <topology evidence="1">Multi-pass membrane protein</topology>
    </subcellularLocation>
</comment>
<dbReference type="EMBL" id="JANBPT010000996">
    <property type="protein sequence ID" value="KAJ1910858.1"/>
    <property type="molecule type" value="Genomic_DNA"/>
</dbReference>
<evidence type="ECO:0000256" key="5">
    <source>
        <dbReference type="ARBA" id="ARBA00022970"/>
    </source>
</evidence>
<dbReference type="PANTHER" id="PTHR22950:SF692">
    <property type="entry name" value="TRANSMEMBRANE AMINO ACID TRANSPORTER FAMILY PROTEIN"/>
    <property type="match status" value="1"/>
</dbReference>
<evidence type="ECO:0000313" key="12">
    <source>
        <dbReference type="Proteomes" id="UP001150569"/>
    </source>
</evidence>
<feature type="transmembrane region" description="Helical" evidence="9">
    <location>
        <begin position="274"/>
        <end position="298"/>
    </location>
</feature>
<feature type="transmembrane region" description="Helical" evidence="9">
    <location>
        <begin position="363"/>
        <end position="383"/>
    </location>
</feature>
<evidence type="ECO:0000259" key="10">
    <source>
        <dbReference type="Pfam" id="PF01490"/>
    </source>
</evidence>
<dbReference type="PANTHER" id="PTHR22950">
    <property type="entry name" value="AMINO ACID TRANSPORTER"/>
    <property type="match status" value="1"/>
</dbReference>
<feature type="compositionally biased region" description="Basic and acidic residues" evidence="8">
    <location>
        <begin position="1"/>
        <end position="12"/>
    </location>
</feature>
<comment type="caution">
    <text evidence="11">The sequence shown here is derived from an EMBL/GenBank/DDBJ whole genome shotgun (WGS) entry which is preliminary data.</text>
</comment>
<evidence type="ECO:0000256" key="9">
    <source>
        <dbReference type="SAM" id="Phobius"/>
    </source>
</evidence>
<keyword evidence="5" id="KW-0029">Amino-acid transport</keyword>
<proteinExistence type="inferred from homology"/>
<feature type="compositionally biased region" description="Polar residues" evidence="8">
    <location>
        <begin position="25"/>
        <end position="34"/>
    </location>
</feature>